<dbReference type="EMBL" id="MLJW01000032">
    <property type="protein sequence ID" value="OIR08410.1"/>
    <property type="molecule type" value="Genomic_DNA"/>
</dbReference>
<keyword evidence="1" id="KW-0472">Membrane</keyword>
<keyword evidence="1" id="KW-0812">Transmembrane</keyword>
<evidence type="ECO:0008006" key="3">
    <source>
        <dbReference type="Google" id="ProtNLM"/>
    </source>
</evidence>
<comment type="caution">
    <text evidence="2">The sequence shown here is derived from an EMBL/GenBank/DDBJ whole genome shotgun (WGS) entry which is preliminary data.</text>
</comment>
<feature type="transmembrane region" description="Helical" evidence="1">
    <location>
        <begin position="7"/>
        <end position="25"/>
    </location>
</feature>
<reference evidence="2" key="1">
    <citation type="submission" date="2016-10" db="EMBL/GenBank/DDBJ databases">
        <title>Sequence of Gallionella enrichment culture.</title>
        <authorList>
            <person name="Poehlein A."/>
            <person name="Muehling M."/>
            <person name="Daniel R."/>
        </authorList>
    </citation>
    <scope>NUCLEOTIDE SEQUENCE</scope>
</reference>
<sequence length="313" mass="35325">MLMKKGFFILIIVLAIASISTFIFIPSSITVAGYKTINCPAASVSRLFGRNDMIRKWWPGEIKNDTTLSFQNINYAILKNNLLGITLSAETGDVKIAGDINSIPLKNNTSAIQLQYQSFKAGFNPVKRIAYYFKALTLKKQLDIILNSFKEFASDEKNIYGLSIVETKVKDSSLVSTKKYFDHYPTNKEVDDLINKLKQHIAANGGVIRDYPMLNIHINEDKKYEAMVAIPLLKDIPVKGDIIIKKMILGNILEAKLTGGDFSINNGMNALKNYAKDYEKVSPAIPFQLMVTDRNRETDTTKWVTVLRYPVFY</sequence>
<evidence type="ECO:0000256" key="1">
    <source>
        <dbReference type="SAM" id="Phobius"/>
    </source>
</evidence>
<evidence type="ECO:0000313" key="2">
    <source>
        <dbReference type="EMBL" id="OIR08410.1"/>
    </source>
</evidence>
<organism evidence="2">
    <name type="scientific">mine drainage metagenome</name>
    <dbReference type="NCBI Taxonomy" id="410659"/>
    <lineage>
        <taxon>unclassified sequences</taxon>
        <taxon>metagenomes</taxon>
        <taxon>ecological metagenomes</taxon>
    </lineage>
</organism>
<dbReference type="AlphaFoldDB" id="A0A1J5SJ11"/>
<keyword evidence="1" id="KW-1133">Transmembrane helix</keyword>
<accession>A0A1J5SJ11</accession>
<name>A0A1J5SJ11_9ZZZZ</name>
<dbReference type="Gene3D" id="3.20.80.10">
    <property type="entry name" value="Regulatory factor, effector binding domain"/>
    <property type="match status" value="1"/>
</dbReference>
<gene>
    <name evidence="2" type="ORF">GALL_95780</name>
</gene>
<proteinExistence type="predicted"/>
<protein>
    <recommendedName>
        <fullName evidence="3">Bacterial transcription activator, effector binding domain</fullName>
    </recommendedName>
</protein>
<dbReference type="InterPro" id="IPR011256">
    <property type="entry name" value="Reg_factor_effector_dom_sf"/>
</dbReference>